<keyword evidence="2" id="KW-0808">Transferase</keyword>
<organism evidence="2 3">
    <name type="scientific">Aliivibrio fischeri</name>
    <name type="common">Vibrio fischeri</name>
    <dbReference type="NCBI Taxonomy" id="668"/>
    <lineage>
        <taxon>Bacteria</taxon>
        <taxon>Pseudomonadati</taxon>
        <taxon>Pseudomonadota</taxon>
        <taxon>Gammaproteobacteria</taxon>
        <taxon>Vibrionales</taxon>
        <taxon>Vibrionaceae</taxon>
        <taxon>Aliivibrio</taxon>
    </lineage>
</organism>
<dbReference type="Proteomes" id="UP000435323">
    <property type="component" value="Unassembled WGS sequence"/>
</dbReference>
<dbReference type="InterPro" id="IPR000182">
    <property type="entry name" value="GNAT_dom"/>
</dbReference>
<evidence type="ECO:0000259" key="1">
    <source>
        <dbReference type="PROSITE" id="PS51186"/>
    </source>
</evidence>
<dbReference type="RefSeq" id="WP_011262799.1">
    <property type="nucleotide sequence ID" value="NZ_CAWMFT010000013.1"/>
</dbReference>
<sequence>MNLTVSHLDKLRLPLLHKIYKENYPSGKPKGKEEIIVIEGDKKILGAMRIKTYEECHFLTGMMIIKERRGESLGSQLLFKLNEFLSLEHCYCFCEPQLSEFYLKNDFIHIDKKNIPHVLKSKHDRYTNTGKELDILLYKKTNN</sequence>
<comment type="caution">
    <text evidence="2">The sequence shown here is derived from an EMBL/GenBank/DDBJ whole genome shotgun (WGS) entry which is preliminary data.</text>
</comment>
<evidence type="ECO:0000313" key="2">
    <source>
        <dbReference type="EMBL" id="MUK47343.1"/>
    </source>
</evidence>
<gene>
    <name evidence="2" type="ORF">GNP77_18500</name>
</gene>
<dbReference type="InterPro" id="IPR016181">
    <property type="entry name" value="Acyl_CoA_acyltransferase"/>
</dbReference>
<dbReference type="EMBL" id="WOBO01000023">
    <property type="protein sequence ID" value="MUK47343.1"/>
    <property type="molecule type" value="Genomic_DNA"/>
</dbReference>
<proteinExistence type="predicted"/>
<evidence type="ECO:0000313" key="3">
    <source>
        <dbReference type="Proteomes" id="UP000435323"/>
    </source>
</evidence>
<dbReference type="SUPFAM" id="SSF55729">
    <property type="entry name" value="Acyl-CoA N-acyltransferases (Nat)"/>
    <property type="match status" value="1"/>
</dbReference>
<dbReference type="GO" id="GO:0016747">
    <property type="term" value="F:acyltransferase activity, transferring groups other than amino-acyl groups"/>
    <property type="evidence" value="ECO:0007669"/>
    <property type="project" value="InterPro"/>
</dbReference>
<dbReference type="PROSITE" id="PS51186">
    <property type="entry name" value="GNAT"/>
    <property type="match status" value="1"/>
</dbReference>
<dbReference type="AlphaFoldDB" id="A0A6N3ZBE9"/>
<dbReference type="Pfam" id="PF13508">
    <property type="entry name" value="Acetyltransf_7"/>
    <property type="match status" value="1"/>
</dbReference>
<dbReference type="GeneID" id="54165144"/>
<protein>
    <submittedName>
        <fullName evidence="2">N-acetyltransferase</fullName>
    </submittedName>
</protein>
<dbReference type="SMR" id="A0A6N3ZBE9"/>
<name>A0A6N3ZBE9_ALIFS</name>
<accession>A0A6N3ZBE9</accession>
<dbReference type="Gene3D" id="3.40.630.30">
    <property type="match status" value="1"/>
</dbReference>
<feature type="domain" description="N-acetyltransferase" evidence="1">
    <location>
        <begin position="1"/>
        <end position="125"/>
    </location>
</feature>
<reference evidence="2 3" key="1">
    <citation type="submission" date="2019-11" db="EMBL/GenBank/DDBJ databases">
        <title>Using colonization assays and comparative genomics to discover symbiosis behaviors and factors in Vibrio fischeri.</title>
        <authorList>
            <person name="Bongrand C."/>
            <person name="Moriano-Gutierrez S."/>
            <person name="Arevalo P."/>
            <person name="Mcfall-Ngai M."/>
            <person name="Visick K."/>
            <person name="Polz M.F."/>
            <person name="Ruby E.G."/>
        </authorList>
    </citation>
    <scope>NUCLEOTIDE SEQUENCE [LARGE SCALE GENOMIC DNA]</scope>
    <source>
        <strain evidence="3">emors.3.2</strain>
    </source>
</reference>